<evidence type="ECO:0000313" key="2">
    <source>
        <dbReference type="EMBL" id="MDO6543657.1"/>
    </source>
</evidence>
<proteinExistence type="predicted"/>
<sequence length="358" mass="39487">MAQFTSPTIRHIARIALGTLITLSLTQCIASNGKIEHTASHEANHMVVIGVPMLLGGFGSSVPINEQYHITARHVAQLSWDLDVIHHPYCDLSLVRSRTPQESIPQWGLIYPDQAVSHQGHSLLGTTIKGEGKYLQDVLDTNSKCLYSLSDAPSMSGMSGGPVFNAQGQIVGITVAILDNPEDIQNLRQAERYTQFVPATLIFDWLTQLGISTSYASSELANIRVAPYIENINTPHYRLGVQSQPASPQNASSFQLSSQPQTTRQRVIGQTNNREENTSATISIFNHYAVVQHPLSSSLTSSSIKPLSPPKTPFRDTQEATINSQQKQGDKAQKRQTKTQQEKNSNLINEIGYRPSYW</sequence>
<reference evidence="2" key="1">
    <citation type="submission" date="2023-07" db="EMBL/GenBank/DDBJ databases">
        <title>Genome content predicts the carbon catabolic preferences of heterotrophic bacteria.</title>
        <authorList>
            <person name="Gralka M."/>
        </authorList>
    </citation>
    <scope>NUCLEOTIDE SEQUENCE</scope>
    <source>
        <strain evidence="2">G2M05</strain>
    </source>
</reference>
<name>A0AAW7Y5E0_9GAMM</name>
<feature type="compositionally biased region" description="Polar residues" evidence="1">
    <location>
        <begin position="338"/>
        <end position="348"/>
    </location>
</feature>
<organism evidence="2 3">
    <name type="scientific">Photobacterium sanguinicancri</name>
    <dbReference type="NCBI Taxonomy" id="875932"/>
    <lineage>
        <taxon>Bacteria</taxon>
        <taxon>Pseudomonadati</taxon>
        <taxon>Pseudomonadota</taxon>
        <taxon>Gammaproteobacteria</taxon>
        <taxon>Vibrionales</taxon>
        <taxon>Vibrionaceae</taxon>
        <taxon>Photobacterium</taxon>
    </lineage>
</organism>
<evidence type="ECO:0000256" key="1">
    <source>
        <dbReference type="SAM" id="MobiDB-lite"/>
    </source>
</evidence>
<protein>
    <submittedName>
        <fullName evidence="2">Serine protease</fullName>
    </submittedName>
</protein>
<dbReference type="SUPFAM" id="SSF50494">
    <property type="entry name" value="Trypsin-like serine proteases"/>
    <property type="match status" value="1"/>
</dbReference>
<dbReference type="AlphaFoldDB" id="A0AAW7Y5E0"/>
<dbReference type="GO" id="GO:0008233">
    <property type="term" value="F:peptidase activity"/>
    <property type="evidence" value="ECO:0007669"/>
    <property type="project" value="UniProtKB-KW"/>
</dbReference>
<dbReference type="Gene3D" id="2.40.10.10">
    <property type="entry name" value="Trypsin-like serine proteases"/>
    <property type="match status" value="1"/>
</dbReference>
<feature type="region of interest" description="Disordered" evidence="1">
    <location>
        <begin position="239"/>
        <end position="274"/>
    </location>
</feature>
<dbReference type="RefSeq" id="WP_261857465.1">
    <property type="nucleotide sequence ID" value="NZ_AP024850.1"/>
</dbReference>
<keyword evidence="2" id="KW-0645">Protease</keyword>
<dbReference type="GO" id="GO:0006508">
    <property type="term" value="P:proteolysis"/>
    <property type="evidence" value="ECO:0007669"/>
    <property type="project" value="UniProtKB-KW"/>
</dbReference>
<keyword evidence="2" id="KW-0378">Hydrolase</keyword>
<feature type="compositionally biased region" description="Low complexity" evidence="1">
    <location>
        <begin position="242"/>
        <end position="255"/>
    </location>
</feature>
<dbReference type="Proteomes" id="UP001170624">
    <property type="component" value="Unassembled WGS sequence"/>
</dbReference>
<evidence type="ECO:0000313" key="3">
    <source>
        <dbReference type="Proteomes" id="UP001170624"/>
    </source>
</evidence>
<dbReference type="InterPro" id="IPR009003">
    <property type="entry name" value="Peptidase_S1_PA"/>
</dbReference>
<accession>A0AAW7Y5E0</accession>
<comment type="caution">
    <text evidence="2">The sequence shown here is derived from an EMBL/GenBank/DDBJ whole genome shotgun (WGS) entry which is preliminary data.</text>
</comment>
<gene>
    <name evidence="2" type="ORF">Q4568_14000</name>
</gene>
<feature type="region of interest" description="Disordered" evidence="1">
    <location>
        <begin position="299"/>
        <end position="358"/>
    </location>
</feature>
<feature type="compositionally biased region" description="Polar residues" evidence="1">
    <location>
        <begin position="256"/>
        <end position="274"/>
    </location>
</feature>
<dbReference type="EMBL" id="JAUOPU010000014">
    <property type="protein sequence ID" value="MDO6543657.1"/>
    <property type="molecule type" value="Genomic_DNA"/>
</dbReference>
<dbReference type="InterPro" id="IPR043504">
    <property type="entry name" value="Peptidase_S1_PA_chymotrypsin"/>
</dbReference>